<dbReference type="EMBL" id="LVVY01000098">
    <property type="protein sequence ID" value="OAM76138.1"/>
    <property type="molecule type" value="Genomic_DNA"/>
</dbReference>
<proteinExistence type="predicted"/>
<evidence type="ECO:0000259" key="3">
    <source>
        <dbReference type="PROSITE" id="PS51186"/>
    </source>
</evidence>
<evidence type="ECO:0000313" key="5">
    <source>
        <dbReference type="Proteomes" id="UP000078389"/>
    </source>
</evidence>
<reference evidence="4 5" key="1">
    <citation type="submission" date="2016-03" db="EMBL/GenBank/DDBJ databases">
        <title>Genome sequencing of Devosia sp. S37.</title>
        <authorList>
            <person name="Mohd Nor M."/>
        </authorList>
    </citation>
    <scope>NUCLEOTIDE SEQUENCE [LARGE SCALE GENOMIC DNA]</scope>
    <source>
        <strain evidence="4 5">S37</strain>
    </source>
</reference>
<dbReference type="PANTHER" id="PTHR43877">
    <property type="entry name" value="AMINOALKYLPHOSPHONATE N-ACETYLTRANSFERASE-RELATED-RELATED"/>
    <property type="match status" value="1"/>
</dbReference>
<name>A0A178HVV9_9HYPH</name>
<sequence>MDRPQIRRATVADAPVLTALMHASGAYQGNYSSILDGYEITPAQIERDVIYLAEQDGRMTGFYSLVPVGEPELDLLFVADDAQGTGLGALLIGHMKEQARQRGITRIKIVSHPPSAGFYERMGATRIGTAPSTPKVGWTRPILSLDL</sequence>
<dbReference type="PROSITE" id="PS51186">
    <property type="entry name" value="GNAT"/>
    <property type="match status" value="1"/>
</dbReference>
<dbReference type="InterPro" id="IPR000182">
    <property type="entry name" value="GNAT_dom"/>
</dbReference>
<dbReference type="GO" id="GO:0016747">
    <property type="term" value="F:acyltransferase activity, transferring groups other than amino-acyl groups"/>
    <property type="evidence" value="ECO:0007669"/>
    <property type="project" value="InterPro"/>
</dbReference>
<dbReference type="RefSeq" id="WP_067457656.1">
    <property type="nucleotide sequence ID" value="NZ_LVVY01000098.1"/>
</dbReference>
<dbReference type="SUPFAM" id="SSF55729">
    <property type="entry name" value="Acyl-CoA N-acyltransferases (Nat)"/>
    <property type="match status" value="1"/>
</dbReference>
<keyword evidence="2" id="KW-0012">Acyltransferase</keyword>
<organism evidence="4 5">
    <name type="scientific">Devosia elaeis</name>
    <dbReference type="NCBI Taxonomy" id="1770058"/>
    <lineage>
        <taxon>Bacteria</taxon>
        <taxon>Pseudomonadati</taxon>
        <taxon>Pseudomonadota</taxon>
        <taxon>Alphaproteobacteria</taxon>
        <taxon>Hyphomicrobiales</taxon>
        <taxon>Devosiaceae</taxon>
        <taxon>Devosia</taxon>
    </lineage>
</organism>
<feature type="domain" description="N-acetyltransferase" evidence="3">
    <location>
        <begin position="4"/>
        <end position="146"/>
    </location>
</feature>
<evidence type="ECO:0000256" key="2">
    <source>
        <dbReference type="ARBA" id="ARBA00023315"/>
    </source>
</evidence>
<protein>
    <submittedName>
        <fullName evidence="4">Acetyltransferase</fullName>
    </submittedName>
</protein>
<comment type="caution">
    <text evidence="4">The sequence shown here is derived from an EMBL/GenBank/DDBJ whole genome shotgun (WGS) entry which is preliminary data.</text>
</comment>
<keyword evidence="5" id="KW-1185">Reference proteome</keyword>
<evidence type="ECO:0000256" key="1">
    <source>
        <dbReference type="ARBA" id="ARBA00022679"/>
    </source>
</evidence>
<evidence type="ECO:0000313" key="4">
    <source>
        <dbReference type="EMBL" id="OAM76138.1"/>
    </source>
</evidence>
<dbReference type="Gene3D" id="3.40.630.30">
    <property type="match status" value="1"/>
</dbReference>
<keyword evidence="1 4" id="KW-0808">Transferase</keyword>
<dbReference type="InterPro" id="IPR050832">
    <property type="entry name" value="Bact_Acetyltransf"/>
</dbReference>
<dbReference type="Proteomes" id="UP000078389">
    <property type="component" value="Unassembled WGS sequence"/>
</dbReference>
<dbReference type="STRING" id="1770058.A3840_13420"/>
<dbReference type="InterPro" id="IPR016181">
    <property type="entry name" value="Acyl_CoA_acyltransferase"/>
</dbReference>
<dbReference type="OrthoDB" id="164032at2"/>
<accession>A0A178HVV9</accession>
<dbReference type="AlphaFoldDB" id="A0A178HVV9"/>
<gene>
    <name evidence="4" type="ORF">A3840_13420</name>
</gene>
<dbReference type="PANTHER" id="PTHR43877:SF1">
    <property type="entry name" value="ACETYLTRANSFERASE"/>
    <property type="match status" value="1"/>
</dbReference>
<dbReference type="Pfam" id="PF00583">
    <property type="entry name" value="Acetyltransf_1"/>
    <property type="match status" value="1"/>
</dbReference>
<dbReference type="CDD" id="cd04301">
    <property type="entry name" value="NAT_SF"/>
    <property type="match status" value="1"/>
</dbReference>